<keyword evidence="5 6" id="KW-0472">Membrane</keyword>
<evidence type="ECO:0000256" key="1">
    <source>
        <dbReference type="ARBA" id="ARBA00004167"/>
    </source>
</evidence>
<dbReference type="GO" id="GO:0016020">
    <property type="term" value="C:membrane"/>
    <property type="evidence" value="ECO:0007669"/>
    <property type="project" value="UniProtKB-SubCell"/>
</dbReference>
<dbReference type="InterPro" id="IPR045584">
    <property type="entry name" value="Pilin-like"/>
</dbReference>
<dbReference type="InterPro" id="IPR002416">
    <property type="entry name" value="T2SS_protein-GspH"/>
</dbReference>
<keyword evidence="8" id="KW-1185">Reference proteome</keyword>
<protein>
    <submittedName>
        <fullName evidence="7">Prepilin-type N-terminal cleavage/methylation domain-containing protein</fullName>
    </submittedName>
</protein>
<dbReference type="EMBL" id="CP062699">
    <property type="protein sequence ID" value="QOJ92865.1"/>
    <property type="molecule type" value="Genomic_DNA"/>
</dbReference>
<keyword evidence="2" id="KW-0488">Methylation</keyword>
<evidence type="ECO:0000313" key="7">
    <source>
        <dbReference type="EMBL" id="QOJ92865.1"/>
    </source>
</evidence>
<evidence type="ECO:0000256" key="3">
    <source>
        <dbReference type="ARBA" id="ARBA00022692"/>
    </source>
</evidence>
<keyword evidence="3 6" id="KW-0812">Transmembrane</keyword>
<proteinExistence type="predicted"/>
<dbReference type="GO" id="GO:0015627">
    <property type="term" value="C:type II protein secretion system complex"/>
    <property type="evidence" value="ECO:0007669"/>
    <property type="project" value="InterPro"/>
</dbReference>
<accession>A0A7L9GK93</accession>
<evidence type="ECO:0000256" key="2">
    <source>
        <dbReference type="ARBA" id="ARBA00022481"/>
    </source>
</evidence>
<sequence>MKQRRSRGFTLLELLLVMLLLGIVMSMAGVMFGRDPQRMANQEANLFFQLVQHARHQAVLEGLALGIRIDARGYQLLRAAGHHWEIAGKHRDIDLDLHVEIDGVPVPPGVPGRAPQLVMYGNDEHTPFALHFGVNDVRLVSVSSDGINDPSFLR</sequence>
<gene>
    <name evidence="7" type="ORF">ICN73_08330</name>
</gene>
<dbReference type="Proteomes" id="UP000593847">
    <property type="component" value="Chromosome"/>
</dbReference>
<dbReference type="PRINTS" id="PR00885">
    <property type="entry name" value="BCTERIALGSPH"/>
</dbReference>
<dbReference type="GO" id="GO:0015628">
    <property type="term" value="P:protein secretion by the type II secretion system"/>
    <property type="evidence" value="ECO:0007669"/>
    <property type="project" value="InterPro"/>
</dbReference>
<feature type="transmembrane region" description="Helical" evidence="6">
    <location>
        <begin position="12"/>
        <end position="32"/>
    </location>
</feature>
<dbReference type="PROSITE" id="PS00409">
    <property type="entry name" value="PROKAR_NTER_METHYL"/>
    <property type="match status" value="1"/>
</dbReference>
<evidence type="ECO:0000256" key="6">
    <source>
        <dbReference type="SAM" id="Phobius"/>
    </source>
</evidence>
<evidence type="ECO:0000256" key="5">
    <source>
        <dbReference type="ARBA" id="ARBA00023136"/>
    </source>
</evidence>
<dbReference type="RefSeq" id="WP_014754715.1">
    <property type="nucleotide sequence ID" value="NZ_CP062699.1"/>
</dbReference>
<dbReference type="SUPFAM" id="SSF54523">
    <property type="entry name" value="Pili subunits"/>
    <property type="match status" value="1"/>
</dbReference>
<dbReference type="InterPro" id="IPR012902">
    <property type="entry name" value="N_methyl_site"/>
</dbReference>
<dbReference type="Pfam" id="PF07963">
    <property type="entry name" value="N_methyl"/>
    <property type="match status" value="1"/>
</dbReference>
<comment type="subcellular location">
    <subcellularLocation>
        <location evidence="1">Membrane</location>
        <topology evidence="1">Single-pass membrane protein</topology>
    </subcellularLocation>
</comment>
<name>A0A7L9GK93_9PSED</name>
<organism evidence="7 8">
    <name type="scientific">Pseudomonas taiwanensis</name>
    <dbReference type="NCBI Taxonomy" id="470150"/>
    <lineage>
        <taxon>Bacteria</taxon>
        <taxon>Pseudomonadati</taxon>
        <taxon>Pseudomonadota</taxon>
        <taxon>Gammaproteobacteria</taxon>
        <taxon>Pseudomonadales</taxon>
        <taxon>Pseudomonadaceae</taxon>
        <taxon>Pseudomonas</taxon>
    </lineage>
</organism>
<evidence type="ECO:0000313" key="8">
    <source>
        <dbReference type="Proteomes" id="UP000593847"/>
    </source>
</evidence>
<dbReference type="Gene3D" id="3.55.40.10">
    <property type="entry name" value="minor pseudopilin epsh domain"/>
    <property type="match status" value="1"/>
</dbReference>
<evidence type="ECO:0000256" key="4">
    <source>
        <dbReference type="ARBA" id="ARBA00022989"/>
    </source>
</evidence>
<keyword evidence="4 6" id="KW-1133">Transmembrane helix</keyword>
<reference evidence="7" key="1">
    <citation type="submission" date="2020-09" db="EMBL/GenBank/DDBJ databases">
        <title>Complete genome sequence of Pseudomonas taiwanensis CC, a plant growth-promoting and biotite-weathering strain.</title>
        <authorList>
            <person name="Cheng C."/>
        </authorList>
    </citation>
    <scope>NUCLEOTIDE SEQUENCE [LARGE SCALE GENOMIC DNA]</scope>
    <source>
        <strain evidence="7">WRS8</strain>
    </source>
</reference>
<dbReference type="AlphaFoldDB" id="A0A7L9GK93"/>
<dbReference type="KEGG" id="ptai:ICN73_08330"/>
<dbReference type="NCBIfam" id="TIGR02532">
    <property type="entry name" value="IV_pilin_GFxxxE"/>
    <property type="match status" value="1"/>
</dbReference>